<protein>
    <submittedName>
        <fullName evidence="2">Uncharacterized protein</fullName>
    </submittedName>
</protein>
<geneLocation type="plasmid" evidence="2 3">
    <name>pSPh387</name>
</geneLocation>
<keyword evidence="1" id="KW-0472">Membrane</keyword>
<feature type="transmembrane region" description="Helical" evidence="1">
    <location>
        <begin position="120"/>
        <end position="143"/>
    </location>
</feature>
<accession>A0A345DSS9</accession>
<feature type="transmembrane region" description="Helical" evidence="1">
    <location>
        <begin position="9"/>
        <end position="31"/>
    </location>
</feature>
<feature type="transmembrane region" description="Helical" evidence="1">
    <location>
        <begin position="84"/>
        <end position="108"/>
    </location>
</feature>
<feature type="transmembrane region" description="Helical" evidence="1">
    <location>
        <begin position="37"/>
        <end position="58"/>
    </location>
</feature>
<name>A0A345DSS9_9MOLU</name>
<keyword evidence="1" id="KW-1133">Transmembrane helix</keyword>
<dbReference type="EMBL" id="CP031090">
    <property type="protein sequence ID" value="AXF97270.1"/>
    <property type="molecule type" value="Genomic_DNA"/>
</dbReference>
<proteinExistence type="predicted"/>
<dbReference type="AlphaFoldDB" id="A0A345DSS9"/>
<sequence>MKKVWVNNLIYIFIFIFFDLFLPIILYYLIYSLKLNTAVIFTLLGYQIFKLFVVEFYFKKNNKYFIKIFDKLNLDKQKKIIKRFLLFICLDIFKFLSLLAFILIILIYKLTPLVPQFEKNYPLLVAIISPYVLFIINIFIYWIKYFIYKNKKEQWKIIFEGFYLLPNLKIDKNCGE</sequence>
<reference evidence="3" key="1">
    <citation type="submission" date="2018-07" db="EMBL/GenBank/DDBJ databases">
        <title>Complete Genome Sequence of Spiroplasma phoeniceum.</title>
        <authorList>
            <person name="Davis R.E."/>
            <person name="Shao J.Y."/>
            <person name="Zhao Y."/>
            <person name="Silver A."/>
            <person name="Stump z."/>
            <person name="Gasparich G."/>
        </authorList>
    </citation>
    <scope>NUCLEOTIDE SEQUENCE [LARGE SCALE GENOMIC DNA]</scope>
    <source>
        <strain evidence="3">P40</strain>
        <plasmid evidence="3">pSPh387</plasmid>
    </source>
</reference>
<dbReference type="KEGG" id="sphh:SDAV_003077"/>
<keyword evidence="2" id="KW-0614">Plasmid</keyword>
<evidence type="ECO:0000313" key="2">
    <source>
        <dbReference type="EMBL" id="AXF97270.1"/>
    </source>
</evidence>
<keyword evidence="3" id="KW-1185">Reference proteome</keyword>
<organism evidence="2 3">
    <name type="scientific">Spiroplasma phoeniceum P40</name>
    <dbReference type="NCBI Taxonomy" id="1276259"/>
    <lineage>
        <taxon>Bacteria</taxon>
        <taxon>Bacillati</taxon>
        <taxon>Mycoplasmatota</taxon>
        <taxon>Mollicutes</taxon>
        <taxon>Entomoplasmatales</taxon>
        <taxon>Spiroplasmataceae</taxon>
        <taxon>Spiroplasma</taxon>
    </lineage>
</organism>
<dbReference type="Proteomes" id="UP000253689">
    <property type="component" value="Plasmid pSPh387"/>
</dbReference>
<evidence type="ECO:0000256" key="1">
    <source>
        <dbReference type="SAM" id="Phobius"/>
    </source>
</evidence>
<keyword evidence="1" id="KW-0812">Transmembrane</keyword>
<gene>
    <name evidence="2" type="ORF">SDAV_003077</name>
</gene>
<evidence type="ECO:0000313" key="3">
    <source>
        <dbReference type="Proteomes" id="UP000253689"/>
    </source>
</evidence>